<evidence type="ECO:0000313" key="2">
    <source>
        <dbReference type="EMBL" id="EFX71733.1"/>
    </source>
</evidence>
<feature type="compositionally biased region" description="Basic residues" evidence="1">
    <location>
        <begin position="80"/>
        <end position="95"/>
    </location>
</feature>
<proteinExistence type="predicted"/>
<dbReference type="AlphaFoldDB" id="E9H958"/>
<dbReference type="Proteomes" id="UP000000305">
    <property type="component" value="Unassembled WGS sequence"/>
</dbReference>
<sequence>MDYTLDYYRCGKCQSTHYSWLLIYEKHLKYRETSDDESSDKEDVTPDVESSQGESDSYGDLSSGNDTRDDSGESEEERERKRKKANRTKKAKKAKLALEANNNTSDEDSDLSSAFSDCSLDEDNE</sequence>
<reference evidence="2 3" key="1">
    <citation type="journal article" date="2011" name="Science">
        <title>The ecoresponsive genome of Daphnia pulex.</title>
        <authorList>
            <person name="Colbourne J.K."/>
            <person name="Pfrender M.E."/>
            <person name="Gilbert D."/>
            <person name="Thomas W.K."/>
            <person name="Tucker A."/>
            <person name="Oakley T.H."/>
            <person name="Tokishita S."/>
            <person name="Aerts A."/>
            <person name="Arnold G.J."/>
            <person name="Basu M.K."/>
            <person name="Bauer D.J."/>
            <person name="Caceres C.E."/>
            <person name="Carmel L."/>
            <person name="Casola C."/>
            <person name="Choi J.H."/>
            <person name="Detter J.C."/>
            <person name="Dong Q."/>
            <person name="Dusheyko S."/>
            <person name="Eads B.D."/>
            <person name="Frohlich T."/>
            <person name="Geiler-Samerotte K.A."/>
            <person name="Gerlach D."/>
            <person name="Hatcher P."/>
            <person name="Jogdeo S."/>
            <person name="Krijgsveld J."/>
            <person name="Kriventseva E.V."/>
            <person name="Kultz D."/>
            <person name="Laforsch C."/>
            <person name="Lindquist E."/>
            <person name="Lopez J."/>
            <person name="Manak J.R."/>
            <person name="Muller J."/>
            <person name="Pangilinan J."/>
            <person name="Patwardhan R.P."/>
            <person name="Pitluck S."/>
            <person name="Pritham E.J."/>
            <person name="Rechtsteiner A."/>
            <person name="Rho M."/>
            <person name="Rogozin I.B."/>
            <person name="Sakarya O."/>
            <person name="Salamov A."/>
            <person name="Schaack S."/>
            <person name="Shapiro H."/>
            <person name="Shiga Y."/>
            <person name="Skalitzky C."/>
            <person name="Smith Z."/>
            <person name="Souvorov A."/>
            <person name="Sung W."/>
            <person name="Tang Z."/>
            <person name="Tsuchiya D."/>
            <person name="Tu H."/>
            <person name="Vos H."/>
            <person name="Wang M."/>
            <person name="Wolf Y.I."/>
            <person name="Yamagata H."/>
            <person name="Yamada T."/>
            <person name="Ye Y."/>
            <person name="Shaw J.R."/>
            <person name="Andrews J."/>
            <person name="Crease T.J."/>
            <person name="Tang H."/>
            <person name="Lucas S.M."/>
            <person name="Robertson H.M."/>
            <person name="Bork P."/>
            <person name="Koonin E.V."/>
            <person name="Zdobnov E.M."/>
            <person name="Grigoriev I.V."/>
            <person name="Lynch M."/>
            <person name="Boore J.L."/>
        </authorList>
    </citation>
    <scope>NUCLEOTIDE SEQUENCE [LARGE SCALE GENOMIC DNA]</scope>
</reference>
<protein>
    <submittedName>
        <fullName evidence="2">Uncharacterized protein</fullName>
    </submittedName>
</protein>
<name>E9H958_DAPPU</name>
<dbReference type="KEGG" id="dpx:DAPPUDRAFT_326913"/>
<keyword evidence="3" id="KW-1185">Reference proteome</keyword>
<dbReference type="InParanoid" id="E9H958"/>
<dbReference type="HOGENOM" id="CLU_1994913_0_0_1"/>
<organism evidence="2 3">
    <name type="scientific">Daphnia pulex</name>
    <name type="common">Water flea</name>
    <dbReference type="NCBI Taxonomy" id="6669"/>
    <lineage>
        <taxon>Eukaryota</taxon>
        <taxon>Metazoa</taxon>
        <taxon>Ecdysozoa</taxon>
        <taxon>Arthropoda</taxon>
        <taxon>Crustacea</taxon>
        <taxon>Branchiopoda</taxon>
        <taxon>Diplostraca</taxon>
        <taxon>Cladocera</taxon>
        <taxon>Anomopoda</taxon>
        <taxon>Daphniidae</taxon>
        <taxon>Daphnia</taxon>
    </lineage>
</organism>
<accession>E9H958</accession>
<evidence type="ECO:0000313" key="3">
    <source>
        <dbReference type="Proteomes" id="UP000000305"/>
    </source>
</evidence>
<dbReference type="EMBL" id="GL732607">
    <property type="protein sequence ID" value="EFX71733.1"/>
    <property type="molecule type" value="Genomic_DNA"/>
</dbReference>
<evidence type="ECO:0000256" key="1">
    <source>
        <dbReference type="SAM" id="MobiDB-lite"/>
    </source>
</evidence>
<feature type="compositionally biased region" description="Polar residues" evidence="1">
    <location>
        <begin position="48"/>
        <end position="65"/>
    </location>
</feature>
<feature type="region of interest" description="Disordered" evidence="1">
    <location>
        <begin position="31"/>
        <end position="125"/>
    </location>
</feature>
<dbReference type="PhylomeDB" id="E9H958"/>
<gene>
    <name evidence="2" type="ORF">DAPPUDRAFT_326913</name>
</gene>